<evidence type="ECO:0000313" key="3">
    <source>
        <dbReference type="EMBL" id="AJE33783.1"/>
    </source>
</evidence>
<dbReference type="NCBIfam" id="TIGR02258">
    <property type="entry name" value="2_5_ligase"/>
    <property type="match status" value="1"/>
</dbReference>
<dbReference type="PANTHER" id="PTHR35561">
    <property type="entry name" value="RNA 2',3'-CYCLIC PHOSPHODIESTERASE"/>
    <property type="match status" value="1"/>
</dbReference>
<dbReference type="GO" id="GO:0016874">
    <property type="term" value="F:ligase activity"/>
    <property type="evidence" value="ECO:0007669"/>
    <property type="project" value="UniProtKB-KW"/>
</dbReference>
<dbReference type="GO" id="GO:0004113">
    <property type="term" value="F:2',3'-cyclic-nucleotide 3'-phosphodiesterase activity"/>
    <property type="evidence" value="ECO:0007669"/>
    <property type="project" value="InterPro"/>
</dbReference>
<dbReference type="GO" id="GO:0008664">
    <property type="term" value="F:RNA 2',3'-cyclic 3'-phosphodiesterase activity"/>
    <property type="evidence" value="ECO:0007669"/>
    <property type="project" value="UniProtKB-EC"/>
</dbReference>
<dbReference type="OrthoDB" id="9787070at2"/>
<dbReference type="SUPFAM" id="SSF55144">
    <property type="entry name" value="LigT-like"/>
    <property type="match status" value="1"/>
</dbReference>
<reference evidence="3 4" key="1">
    <citation type="submission" date="2013-04" db="EMBL/GenBank/DDBJ databases">
        <title>Complete genome sequence of Corynebacterium humireducens DSM 45392(T), isolated from a wastewater-fed microbial fuel cell.</title>
        <authorList>
            <person name="Ruckert C."/>
            <person name="Albersmeier A."/>
            <person name="Kalinowski J."/>
        </authorList>
    </citation>
    <scope>NUCLEOTIDE SEQUENCE [LARGE SCALE GENOMIC DNA]</scope>
    <source>
        <strain evidence="4">MFC-5</strain>
    </source>
</reference>
<proteinExistence type="inferred from homology"/>
<feature type="active site" description="Proton donor" evidence="2">
    <location>
        <position position="42"/>
    </location>
</feature>
<gene>
    <name evidence="3" type="ORF">B842_09670</name>
</gene>
<dbReference type="HAMAP" id="MF_01940">
    <property type="entry name" value="RNA_CPDase"/>
    <property type="match status" value="1"/>
</dbReference>
<dbReference type="Gene3D" id="3.90.1140.10">
    <property type="entry name" value="Cyclic phosphodiesterase"/>
    <property type="match status" value="1"/>
</dbReference>
<dbReference type="PANTHER" id="PTHR35561:SF1">
    <property type="entry name" value="RNA 2',3'-CYCLIC PHOSPHODIESTERASE"/>
    <property type="match status" value="1"/>
</dbReference>
<accession>A0A0B5DCA1</accession>
<comment type="similarity">
    <text evidence="2">Belongs to the 2H phosphoesterase superfamily. ThpR family.</text>
</comment>
<dbReference type="EC" id="3.1.4.58" evidence="2"/>
<dbReference type="InterPro" id="IPR004175">
    <property type="entry name" value="RNA_CPDase"/>
</dbReference>
<keyword evidence="3" id="KW-0436">Ligase</keyword>
<feature type="short sequence motif" description="HXTX 2" evidence="2">
    <location>
        <begin position="119"/>
        <end position="122"/>
    </location>
</feature>
<evidence type="ECO:0000313" key="4">
    <source>
        <dbReference type="Proteomes" id="UP000031524"/>
    </source>
</evidence>
<dbReference type="HOGENOM" id="CLU_081251_1_1_11"/>
<name>A0A0B5DCA1_9CORY</name>
<comment type="catalytic activity">
    <reaction evidence="2">
        <text>a 3'-end 2',3'-cyclophospho-ribonucleotide-RNA + H2O = a 3'-end 2'-phospho-ribonucleotide-RNA + H(+)</text>
        <dbReference type="Rhea" id="RHEA:11828"/>
        <dbReference type="Rhea" id="RHEA-COMP:10464"/>
        <dbReference type="Rhea" id="RHEA-COMP:17353"/>
        <dbReference type="ChEBI" id="CHEBI:15377"/>
        <dbReference type="ChEBI" id="CHEBI:15378"/>
        <dbReference type="ChEBI" id="CHEBI:83064"/>
        <dbReference type="ChEBI" id="CHEBI:173113"/>
        <dbReference type="EC" id="3.1.4.58"/>
    </reaction>
</comment>
<feature type="active site" description="Proton acceptor" evidence="2">
    <location>
        <position position="119"/>
    </location>
</feature>
<feature type="short sequence motif" description="HXTX 1" evidence="2">
    <location>
        <begin position="42"/>
        <end position="45"/>
    </location>
</feature>
<dbReference type="RefSeq" id="WP_040086417.1">
    <property type="nucleotide sequence ID" value="NZ_BCSU01000009.1"/>
</dbReference>
<keyword evidence="4" id="KW-1185">Reference proteome</keyword>
<dbReference type="EMBL" id="CP005286">
    <property type="protein sequence ID" value="AJE33783.1"/>
    <property type="molecule type" value="Genomic_DNA"/>
</dbReference>
<dbReference type="InterPro" id="IPR009097">
    <property type="entry name" value="Cyclic_Pdiesterase"/>
</dbReference>
<comment type="function">
    <text evidence="2">Hydrolyzes RNA 2',3'-cyclic phosphodiester to an RNA 2'-phosphomonoester.</text>
</comment>
<dbReference type="STRING" id="1223515.B842_09670"/>
<sequence length="177" mass="19848">MKRLFSTLLLPEEAREHLVHALRPIRENNPRDLRWTDPDNWHITLSFYGLMPNDHTDLLQHLAQAAASSGPLDLHLHGAGSFGHRSLWIGVGGDTARLKALMADAVYNPEEPPPPQKPHVTIARTQERWLVGDLVHALLVYDGPRFVCDELALVESHLGQGRSGGPRYEVLERVRLG</sequence>
<evidence type="ECO:0000256" key="2">
    <source>
        <dbReference type="HAMAP-Rule" id="MF_01940"/>
    </source>
</evidence>
<evidence type="ECO:0000256" key="1">
    <source>
        <dbReference type="ARBA" id="ARBA00022801"/>
    </source>
</evidence>
<protein>
    <recommendedName>
        <fullName evidence="2">RNA 2',3'-cyclic phosphodiesterase</fullName>
        <shortName evidence="2">RNA 2',3'-CPDase</shortName>
        <ecNumber evidence="2">3.1.4.58</ecNumber>
    </recommendedName>
</protein>
<dbReference type="Proteomes" id="UP000031524">
    <property type="component" value="Chromosome"/>
</dbReference>
<keyword evidence="1 2" id="KW-0378">Hydrolase</keyword>
<dbReference type="Pfam" id="PF13563">
    <property type="entry name" value="2_5_RNA_ligase2"/>
    <property type="match status" value="1"/>
</dbReference>
<organism evidence="3 4">
    <name type="scientific">Corynebacterium humireducens NBRC 106098 = DSM 45392</name>
    <dbReference type="NCBI Taxonomy" id="1223515"/>
    <lineage>
        <taxon>Bacteria</taxon>
        <taxon>Bacillati</taxon>
        <taxon>Actinomycetota</taxon>
        <taxon>Actinomycetes</taxon>
        <taxon>Mycobacteriales</taxon>
        <taxon>Corynebacteriaceae</taxon>
        <taxon>Corynebacterium</taxon>
    </lineage>
</organism>
<dbReference type="KEGG" id="chm:B842_09670"/>
<dbReference type="AlphaFoldDB" id="A0A0B5DCA1"/>